<keyword evidence="2" id="KW-1185">Reference proteome</keyword>
<dbReference type="Proteomes" id="UP000318081">
    <property type="component" value="Chromosome"/>
</dbReference>
<evidence type="ECO:0000313" key="1">
    <source>
        <dbReference type="EMBL" id="QDV83736.1"/>
    </source>
</evidence>
<dbReference type="EMBL" id="CP036432">
    <property type="protein sequence ID" value="QDV83736.1"/>
    <property type="molecule type" value="Genomic_DNA"/>
</dbReference>
<proteinExistence type="predicted"/>
<evidence type="ECO:0000313" key="2">
    <source>
        <dbReference type="Proteomes" id="UP000318081"/>
    </source>
</evidence>
<accession>A0ABX5XQX8</accession>
<dbReference type="RefSeq" id="WP_419581289.1">
    <property type="nucleotide sequence ID" value="NZ_CP036432.1"/>
</dbReference>
<name>A0ABX5XQX8_9BACT</name>
<reference evidence="1 2" key="1">
    <citation type="submission" date="2019-02" db="EMBL/GenBank/DDBJ databases">
        <title>Deep-cultivation of Planctomycetes and their phenomic and genomic characterization uncovers novel biology.</title>
        <authorList>
            <person name="Wiegand S."/>
            <person name="Jogler M."/>
            <person name="Boedeker C."/>
            <person name="Pinto D."/>
            <person name="Vollmers J."/>
            <person name="Rivas-Marin E."/>
            <person name="Kohn T."/>
            <person name="Peeters S.H."/>
            <person name="Heuer A."/>
            <person name="Rast P."/>
            <person name="Oberbeckmann S."/>
            <person name="Bunk B."/>
            <person name="Jeske O."/>
            <person name="Meyerdierks A."/>
            <person name="Storesund J.E."/>
            <person name="Kallscheuer N."/>
            <person name="Luecker S."/>
            <person name="Lage O.M."/>
            <person name="Pohl T."/>
            <person name="Merkel B.J."/>
            <person name="Hornburger P."/>
            <person name="Mueller R.-W."/>
            <person name="Bruemmer F."/>
            <person name="Labrenz M."/>
            <person name="Spormann A.M."/>
            <person name="Op den Camp H."/>
            <person name="Overmann J."/>
            <person name="Amann R."/>
            <person name="Jetten M.S.M."/>
            <person name="Mascher T."/>
            <person name="Medema M.H."/>
            <person name="Devos D.P."/>
            <person name="Kaster A.-K."/>
            <person name="Ovreas L."/>
            <person name="Rohde M."/>
            <person name="Galperin M.Y."/>
            <person name="Jogler C."/>
        </authorList>
    </citation>
    <scope>NUCLEOTIDE SEQUENCE [LARGE SCALE GENOMIC DNA]</scope>
    <source>
        <strain evidence="1 2">TBK1r</strain>
    </source>
</reference>
<sequence length="114" mass="13350">MSLIREWGAVALQADVSIVRDVVTLRFRARMFTVTRNAVHKHLRGGKRQPIGSDDSHVRDRLEQVAVPDEQEEWENEYQKRLFAWACDEVRSEFKEHTWQAFWQTAVNDHGSSV</sequence>
<gene>
    <name evidence="1" type="ORF">TBK1r_26780</name>
</gene>
<protein>
    <submittedName>
        <fullName evidence="1">Uncharacterized protein</fullName>
    </submittedName>
</protein>
<organism evidence="1 2">
    <name type="scientific">Stieleria magnilauensis</name>
    <dbReference type="NCBI Taxonomy" id="2527963"/>
    <lineage>
        <taxon>Bacteria</taxon>
        <taxon>Pseudomonadati</taxon>
        <taxon>Planctomycetota</taxon>
        <taxon>Planctomycetia</taxon>
        <taxon>Pirellulales</taxon>
        <taxon>Pirellulaceae</taxon>
        <taxon>Stieleria</taxon>
    </lineage>
</organism>